<dbReference type="Gene3D" id="3.60.40.10">
    <property type="entry name" value="PPM-type phosphatase domain"/>
    <property type="match status" value="1"/>
</dbReference>
<feature type="region of interest" description="Disordered" evidence="1">
    <location>
        <begin position="1"/>
        <end position="197"/>
    </location>
</feature>
<feature type="region of interest" description="Disordered" evidence="1">
    <location>
        <begin position="231"/>
        <end position="265"/>
    </location>
</feature>
<evidence type="ECO:0000313" key="3">
    <source>
        <dbReference type="EMBL" id="QGG96901.1"/>
    </source>
</evidence>
<dbReference type="PROSITE" id="PS51746">
    <property type="entry name" value="PPM_2"/>
    <property type="match status" value="1"/>
</dbReference>
<dbReference type="InterPro" id="IPR001932">
    <property type="entry name" value="PPM-type_phosphatase-like_dom"/>
</dbReference>
<dbReference type="EMBL" id="CP045851">
    <property type="protein sequence ID" value="QGG96901.1"/>
    <property type="molecule type" value="Genomic_DNA"/>
</dbReference>
<dbReference type="PANTHER" id="PTHR47992">
    <property type="entry name" value="PROTEIN PHOSPHATASE"/>
    <property type="match status" value="1"/>
</dbReference>
<gene>
    <name evidence="3" type="ORF">GH723_00075</name>
</gene>
<evidence type="ECO:0000313" key="4">
    <source>
        <dbReference type="Proteomes" id="UP000334019"/>
    </source>
</evidence>
<keyword evidence="4" id="KW-1185">Reference proteome</keyword>
<feature type="compositionally biased region" description="Polar residues" evidence="1">
    <location>
        <begin position="1"/>
        <end position="10"/>
    </location>
</feature>
<dbReference type="InterPro" id="IPR015655">
    <property type="entry name" value="PP2C"/>
</dbReference>
<dbReference type="Proteomes" id="UP000334019">
    <property type="component" value="Chromosome"/>
</dbReference>
<name>A0A5Q2RQR4_9ACTN</name>
<dbReference type="CDD" id="cd00143">
    <property type="entry name" value="PP2Cc"/>
    <property type="match status" value="1"/>
</dbReference>
<proteinExistence type="predicted"/>
<protein>
    <recommendedName>
        <fullName evidence="2">PPM-type phosphatase domain-containing protein</fullName>
    </recommendedName>
</protein>
<dbReference type="KEGG" id="atq:GH723_00075"/>
<dbReference type="SUPFAM" id="SSF81606">
    <property type="entry name" value="PP2C-like"/>
    <property type="match status" value="1"/>
</dbReference>
<feature type="compositionally biased region" description="Low complexity" evidence="1">
    <location>
        <begin position="35"/>
        <end position="74"/>
    </location>
</feature>
<dbReference type="InterPro" id="IPR036457">
    <property type="entry name" value="PPM-type-like_dom_sf"/>
</dbReference>
<accession>A0A5Q2RQR4</accession>
<dbReference type="Pfam" id="PF13672">
    <property type="entry name" value="PP2C_2"/>
    <property type="match status" value="1"/>
</dbReference>
<dbReference type="SMART" id="SM00332">
    <property type="entry name" value="PP2Cc"/>
    <property type="match status" value="1"/>
</dbReference>
<organism evidence="3 4">
    <name type="scientific">Actinomarinicola tropica</name>
    <dbReference type="NCBI Taxonomy" id="2789776"/>
    <lineage>
        <taxon>Bacteria</taxon>
        <taxon>Bacillati</taxon>
        <taxon>Actinomycetota</taxon>
        <taxon>Acidimicrobiia</taxon>
        <taxon>Acidimicrobiales</taxon>
        <taxon>Iamiaceae</taxon>
        <taxon>Actinomarinicola</taxon>
    </lineage>
</organism>
<feature type="compositionally biased region" description="Low complexity" evidence="1">
    <location>
        <begin position="81"/>
        <end position="120"/>
    </location>
</feature>
<feature type="compositionally biased region" description="Polar residues" evidence="1">
    <location>
        <begin position="121"/>
        <end position="133"/>
    </location>
</feature>
<feature type="region of interest" description="Disordered" evidence="1">
    <location>
        <begin position="523"/>
        <end position="563"/>
    </location>
</feature>
<sequence length="563" mass="58064">MPSASTTTSRCDFDTVVASPGTTWERAGPDDEGSRPSTTRSPTATRTSPASKRSTTRGSGSAVRRASSASPAPGTEERATVRASRASSSGTGTGSSRTSAVPGAAGGSSAAVRRASAIRSTTPRSRIGGTSTLHPRGPSWIATSPASVWRTSRKSSPRPPSQIVATQATLAQRGRRVRATPMRSGASSDTTRSGALRRVATTTSATAPADHPGAGTDRYLVSSALGRARAITSHSQPVATLRHQPDRGGTSPPVGPRRARWTRRYDPPATWSAREPEMVIDVRWGSATHQGRVRQHNEDAVLAGPDVFAVADGMGGHAGGEVASGIAVAGLADLPDLTTSDDPASLVVAALGQVNAEIRRRAAGDDGVAGMGTTIAGIARVAGPRLLVFNLGDTRVYRFRAGRLDQLTEDHSVVGELTRRGEITADEARHHPHRHVVTRALGVESDIRPMVATIDVAVGDCFLVASDGLFNELHDDQMGDLLATPGTVESRARALLDAALLRGARDNVSVIVVVAAGTSQVDSLDADTSPRVATPADPAAAGSTLGLTAAAGDRSLTPTPPTG</sequence>
<dbReference type="SMART" id="SM00331">
    <property type="entry name" value="PP2C_SIG"/>
    <property type="match status" value="1"/>
</dbReference>
<feature type="compositionally biased region" description="Low complexity" evidence="1">
    <location>
        <begin position="539"/>
        <end position="552"/>
    </location>
</feature>
<reference evidence="3 4" key="1">
    <citation type="submission" date="2019-11" db="EMBL/GenBank/DDBJ databases">
        <authorList>
            <person name="He Y."/>
        </authorList>
    </citation>
    <scope>NUCLEOTIDE SEQUENCE [LARGE SCALE GENOMIC DNA]</scope>
    <source>
        <strain evidence="3 4">SCSIO 58843</strain>
    </source>
</reference>
<dbReference type="GO" id="GO:0004722">
    <property type="term" value="F:protein serine/threonine phosphatase activity"/>
    <property type="evidence" value="ECO:0007669"/>
    <property type="project" value="InterPro"/>
</dbReference>
<evidence type="ECO:0000259" key="2">
    <source>
        <dbReference type="PROSITE" id="PS51746"/>
    </source>
</evidence>
<feature type="domain" description="PPM-type phosphatase" evidence="2">
    <location>
        <begin position="283"/>
        <end position="515"/>
    </location>
</feature>
<evidence type="ECO:0000256" key="1">
    <source>
        <dbReference type="SAM" id="MobiDB-lite"/>
    </source>
</evidence>
<dbReference type="AlphaFoldDB" id="A0A5Q2RQR4"/>